<feature type="region of interest" description="Disordered" evidence="1">
    <location>
        <begin position="114"/>
        <end position="144"/>
    </location>
</feature>
<gene>
    <name evidence="2" type="ORF">NBH00_25105</name>
</gene>
<dbReference type="Proteomes" id="UP001056035">
    <property type="component" value="Chromosome"/>
</dbReference>
<accession>A0ABY5DRD9</accession>
<protein>
    <submittedName>
        <fullName evidence="2">Uncharacterized protein</fullName>
    </submittedName>
</protein>
<keyword evidence="3" id="KW-1185">Reference proteome</keyword>
<evidence type="ECO:0000313" key="3">
    <source>
        <dbReference type="Proteomes" id="UP001056035"/>
    </source>
</evidence>
<name>A0ABY5DRD9_9ACTN</name>
<dbReference type="EMBL" id="CP098502">
    <property type="protein sequence ID" value="UTI64598.1"/>
    <property type="molecule type" value="Genomic_DNA"/>
</dbReference>
<evidence type="ECO:0000256" key="1">
    <source>
        <dbReference type="SAM" id="MobiDB-lite"/>
    </source>
</evidence>
<evidence type="ECO:0000313" key="2">
    <source>
        <dbReference type="EMBL" id="UTI64598.1"/>
    </source>
</evidence>
<proteinExistence type="predicted"/>
<sequence>MSPAVTTPRLDPGVALLHTHGVVLVVVAPGEVVLSPFARNVERAAALLKQMRARLVIAHGTEYYDVTPTAALLRERRRTTWAIGEARVDIDFEPLPDLTYGRLALDALPTEPGDHGPPWAGDWHRERIASARADTPGRSPAARR</sequence>
<reference evidence="2 3" key="1">
    <citation type="submission" date="2022-06" db="EMBL/GenBank/DDBJ databases">
        <title>Paraconexibacter antarcticus.</title>
        <authorList>
            <person name="Kim C.S."/>
        </authorList>
    </citation>
    <scope>NUCLEOTIDE SEQUENCE [LARGE SCALE GENOMIC DNA]</scope>
    <source>
        <strain evidence="2 3">02-257</strain>
    </source>
</reference>
<organism evidence="2 3">
    <name type="scientific">Paraconexibacter antarcticus</name>
    <dbReference type="NCBI Taxonomy" id="2949664"/>
    <lineage>
        <taxon>Bacteria</taxon>
        <taxon>Bacillati</taxon>
        <taxon>Actinomycetota</taxon>
        <taxon>Thermoleophilia</taxon>
        <taxon>Solirubrobacterales</taxon>
        <taxon>Paraconexibacteraceae</taxon>
        <taxon>Paraconexibacter</taxon>
    </lineage>
</organism>
<dbReference type="RefSeq" id="WP_254571298.1">
    <property type="nucleotide sequence ID" value="NZ_CP098502.1"/>
</dbReference>